<name>I8AJG1_9BACL</name>
<sequence>MTKHVEENEGGWRMTDKFEVAIGGSKECFECIEELIDHVQCNVCFEVDSEALRSDLKYLRKGATDFLHIKDMTGICILIYLRLN</sequence>
<dbReference type="EMBL" id="AKKV01000024">
    <property type="protein sequence ID" value="EIT85927.1"/>
    <property type="molecule type" value="Genomic_DNA"/>
</dbReference>
<proteinExistence type="predicted"/>
<gene>
    <name evidence="1" type="ORF">A374_08829</name>
</gene>
<dbReference type="Proteomes" id="UP000004080">
    <property type="component" value="Unassembled WGS sequence"/>
</dbReference>
<dbReference type="OrthoDB" id="9918260at2"/>
<protein>
    <submittedName>
        <fullName evidence="1">Uncharacterized protein</fullName>
    </submittedName>
</protein>
<comment type="caution">
    <text evidence="1">The sequence shown here is derived from an EMBL/GenBank/DDBJ whole genome shotgun (WGS) entry which is preliminary data.</text>
</comment>
<evidence type="ECO:0000313" key="2">
    <source>
        <dbReference type="Proteomes" id="UP000004080"/>
    </source>
</evidence>
<evidence type="ECO:0000313" key="1">
    <source>
        <dbReference type="EMBL" id="EIT85927.1"/>
    </source>
</evidence>
<dbReference type="STRING" id="1196324.A374_08829"/>
<organism evidence="1 2">
    <name type="scientific">Fictibacillus macauensis ZFHKF-1</name>
    <dbReference type="NCBI Taxonomy" id="1196324"/>
    <lineage>
        <taxon>Bacteria</taxon>
        <taxon>Bacillati</taxon>
        <taxon>Bacillota</taxon>
        <taxon>Bacilli</taxon>
        <taxon>Bacillales</taxon>
        <taxon>Fictibacillaceae</taxon>
        <taxon>Fictibacillus</taxon>
    </lineage>
</organism>
<dbReference type="RefSeq" id="WP_007201859.1">
    <property type="nucleotide sequence ID" value="NZ_AKKV01000024.1"/>
</dbReference>
<accession>I8AJG1</accession>
<keyword evidence="2" id="KW-1185">Reference proteome</keyword>
<dbReference type="AlphaFoldDB" id="I8AJG1"/>
<reference evidence="1 2" key="1">
    <citation type="journal article" date="2012" name="J. Bacteriol.">
        <title>Genome of Bacillus macauensis ZFHKF-1, a Long-Chain-Forming Bacterium.</title>
        <authorList>
            <person name="Cai L."/>
            <person name="Zhang T."/>
        </authorList>
    </citation>
    <scope>NUCLEOTIDE SEQUENCE [LARGE SCALE GENOMIC DNA]</scope>
    <source>
        <strain evidence="1 2">ZFHKF-1</strain>
    </source>
</reference>